<reference evidence="3" key="1">
    <citation type="journal article" date="2019" name="Int. J. Syst. Evol. Microbiol.">
        <title>The Global Catalogue of Microorganisms (GCM) 10K type strain sequencing project: providing services to taxonomists for standard genome sequencing and annotation.</title>
        <authorList>
            <consortium name="The Broad Institute Genomics Platform"/>
            <consortium name="The Broad Institute Genome Sequencing Center for Infectious Disease"/>
            <person name="Wu L."/>
            <person name="Ma J."/>
        </authorList>
    </citation>
    <scope>NUCLEOTIDE SEQUENCE [LARGE SCALE GENOMIC DNA]</scope>
    <source>
        <strain evidence="3">JCM 17666</strain>
    </source>
</reference>
<evidence type="ECO:0000313" key="2">
    <source>
        <dbReference type="EMBL" id="GAA4330362.1"/>
    </source>
</evidence>
<dbReference type="RefSeq" id="WP_345248507.1">
    <property type="nucleotide sequence ID" value="NZ_BAABFO010000007.1"/>
</dbReference>
<dbReference type="InterPro" id="IPR006680">
    <property type="entry name" value="Amidohydro-rel"/>
</dbReference>
<protein>
    <submittedName>
        <fullName evidence="2">Amidohydrolase family protein</fullName>
    </submittedName>
</protein>
<evidence type="ECO:0000313" key="3">
    <source>
        <dbReference type="Proteomes" id="UP001501671"/>
    </source>
</evidence>
<feature type="domain" description="Amidohydrolase-related" evidence="1">
    <location>
        <begin position="24"/>
        <end position="287"/>
    </location>
</feature>
<dbReference type="SUPFAM" id="SSF51556">
    <property type="entry name" value="Metallo-dependent hydrolases"/>
    <property type="match status" value="1"/>
</dbReference>
<comment type="caution">
    <text evidence="2">The sequence shown here is derived from an EMBL/GenBank/DDBJ whole genome shotgun (WGS) entry which is preliminary data.</text>
</comment>
<dbReference type="EMBL" id="BAABFO010000007">
    <property type="protein sequence ID" value="GAA4330362.1"/>
    <property type="molecule type" value="Genomic_DNA"/>
</dbReference>
<dbReference type="InterPro" id="IPR052358">
    <property type="entry name" value="Aro_Compnd_Degr_Hydrolases"/>
</dbReference>
<organism evidence="2 3">
    <name type="scientific">Pigmentiphaga soli</name>
    <dbReference type="NCBI Taxonomy" id="1007095"/>
    <lineage>
        <taxon>Bacteria</taxon>
        <taxon>Pseudomonadati</taxon>
        <taxon>Pseudomonadota</taxon>
        <taxon>Betaproteobacteria</taxon>
        <taxon>Burkholderiales</taxon>
        <taxon>Alcaligenaceae</taxon>
        <taxon>Pigmentiphaga</taxon>
    </lineage>
</organism>
<dbReference type="PANTHER" id="PTHR35563:SF2">
    <property type="entry name" value="BARREL METAL-DEPENDENT HYDROLASE, PUTATIVE (AFU_ORTHOLOGUE AFUA_1G16240)-RELATED"/>
    <property type="match status" value="1"/>
</dbReference>
<dbReference type="Proteomes" id="UP001501671">
    <property type="component" value="Unassembled WGS sequence"/>
</dbReference>
<dbReference type="Gene3D" id="3.20.20.140">
    <property type="entry name" value="Metal-dependent hydrolases"/>
    <property type="match status" value="1"/>
</dbReference>
<dbReference type="PANTHER" id="PTHR35563">
    <property type="entry name" value="BARREL METAL-DEPENDENT HYDROLASE, PUTATIVE (AFU_ORTHOLOGUE AFUA_1G16240)-RELATED"/>
    <property type="match status" value="1"/>
</dbReference>
<dbReference type="Pfam" id="PF04909">
    <property type="entry name" value="Amidohydro_2"/>
    <property type="match status" value="1"/>
</dbReference>
<evidence type="ECO:0000259" key="1">
    <source>
        <dbReference type="Pfam" id="PF04909"/>
    </source>
</evidence>
<proteinExistence type="predicted"/>
<name>A0ABP8GV06_9BURK</name>
<dbReference type="InterPro" id="IPR032466">
    <property type="entry name" value="Metal_Hydrolase"/>
</dbReference>
<sequence>MVHVAKPPDPNPVAPRLKCPAGAVDAHLHLFGPAERYPFVPETQYLSGDALPESCIAMHDVLGIAHGVIVSGGAYGRDPAHLLDVLARFPGRFRGVCVPADDLGHEQIAHMDALGVRGVRFVSDARGAHLPRILPDLAARVAEHGWHVQFYAQGTDIVDHAERLRRLPNQIVIDHFGSMPAELGVDQPAFRAVLDLLDTGRVWVKLSGPMYCSRQEFPYADIVPFAHALVRHAPERLVWGSDWPHLHMKERSMPNDGHLLDLLLDWVPDAATRDAILAANPARLYGF</sequence>
<accession>A0ABP8GV06</accession>
<gene>
    <name evidence="2" type="ORF">GCM10023144_17990</name>
</gene>
<keyword evidence="3" id="KW-1185">Reference proteome</keyword>